<keyword evidence="2 5" id="KW-0560">Oxidoreductase</keyword>
<comment type="caution">
    <text evidence="5">The sequence shown here is derived from an EMBL/GenBank/DDBJ whole genome shotgun (WGS) entry which is preliminary data.</text>
</comment>
<dbReference type="RefSeq" id="WP_379724181.1">
    <property type="nucleotide sequence ID" value="NZ_JBHRYJ010000001.1"/>
</dbReference>
<dbReference type="CDD" id="cd06992">
    <property type="entry name" value="cupin_GDO-like_C"/>
    <property type="match status" value="1"/>
</dbReference>
<name>A0ABV7VDJ1_9PROT</name>
<evidence type="ECO:0000313" key="5">
    <source>
        <dbReference type="EMBL" id="MFC3675495.1"/>
    </source>
</evidence>
<dbReference type="Gene3D" id="2.60.120.10">
    <property type="entry name" value="Jelly Rolls"/>
    <property type="match status" value="1"/>
</dbReference>
<reference evidence="6" key="1">
    <citation type="journal article" date="2019" name="Int. J. Syst. Evol. Microbiol.">
        <title>The Global Catalogue of Microorganisms (GCM) 10K type strain sequencing project: providing services to taxonomists for standard genome sequencing and annotation.</title>
        <authorList>
            <consortium name="The Broad Institute Genomics Platform"/>
            <consortium name="The Broad Institute Genome Sequencing Center for Infectious Disease"/>
            <person name="Wu L."/>
            <person name="Ma J."/>
        </authorList>
    </citation>
    <scope>NUCLEOTIDE SEQUENCE [LARGE SCALE GENOMIC DNA]</scope>
    <source>
        <strain evidence="6">KCTC 42182</strain>
    </source>
</reference>
<dbReference type="EMBL" id="JBHRYJ010000001">
    <property type="protein sequence ID" value="MFC3675495.1"/>
    <property type="molecule type" value="Genomic_DNA"/>
</dbReference>
<dbReference type="PANTHER" id="PTHR41517">
    <property type="entry name" value="1,2-DIOXYGENASE PROTEIN-RELATED"/>
    <property type="match status" value="1"/>
</dbReference>
<dbReference type="SUPFAM" id="SSF51182">
    <property type="entry name" value="RmlC-like cupins"/>
    <property type="match status" value="1"/>
</dbReference>
<dbReference type="Proteomes" id="UP001595711">
    <property type="component" value="Unassembled WGS sequence"/>
</dbReference>
<sequence>MTQHPSIDRTQTDSGVMQQRKAYYDRIGQHKLAPLWEVLHGLVIPQPKSACQPALWHYADIRDEIMEAGRLITAKEAERRVLILENPGMPGQSRITTSLYAGLQLILPGEVAPSHRHTQSALRFVVEGSGAFTAVDGEKTIMEEGDFIITPSWTWHDHGNDSDRPMVWMDGLDIPLVQALDCSFSEKFPEDSQPLSKPTGDSLARYGAGLLPVDHEVTTPTSPVFNYPYRRTREALETMRRAEQWDACHGLKLQYVNPATGQSAMPTIGTFMQLLPKGFDGATYRSSDATVFSVVEGTGHTMVGEGDAAQRFDWGKRDTFVIPSWVPYRHVAPDGDAVVFSFSDRPVQKVLGLWRESRGNR</sequence>
<proteinExistence type="predicted"/>
<dbReference type="InterPro" id="IPR013096">
    <property type="entry name" value="Cupin_2"/>
</dbReference>
<feature type="domain" description="Cupin type-2" evidence="4">
    <location>
        <begin position="103"/>
        <end position="170"/>
    </location>
</feature>
<dbReference type="NCBIfam" id="TIGR02272">
    <property type="entry name" value="gentisate_1_2"/>
    <property type="match status" value="1"/>
</dbReference>
<dbReference type="Pfam" id="PF07883">
    <property type="entry name" value="Cupin_2"/>
    <property type="match status" value="1"/>
</dbReference>
<dbReference type="InterPro" id="IPR011960">
    <property type="entry name" value="Gentisate_dOase"/>
</dbReference>
<keyword evidence="1" id="KW-0223">Dioxygenase</keyword>
<dbReference type="InterPro" id="IPR047183">
    <property type="entry name" value="GDO-like"/>
</dbReference>
<dbReference type="CDD" id="cd02216">
    <property type="entry name" value="cupin_GDO-like_N"/>
    <property type="match status" value="1"/>
</dbReference>
<evidence type="ECO:0000256" key="3">
    <source>
        <dbReference type="NCBIfam" id="TIGR02272"/>
    </source>
</evidence>
<dbReference type="InterPro" id="IPR011051">
    <property type="entry name" value="RmlC_Cupin_sf"/>
</dbReference>
<keyword evidence="6" id="KW-1185">Reference proteome</keyword>
<protein>
    <recommendedName>
        <fullName evidence="3">Gentisate 1,2-dioxygenase</fullName>
        <ecNumber evidence="3">1.13.11.4</ecNumber>
    </recommendedName>
</protein>
<dbReference type="GO" id="GO:0047922">
    <property type="term" value="F:gentisate 1,2-dioxygenase activity"/>
    <property type="evidence" value="ECO:0007669"/>
    <property type="project" value="UniProtKB-EC"/>
</dbReference>
<dbReference type="PANTHER" id="PTHR41517:SF1">
    <property type="entry name" value="CUPIN"/>
    <property type="match status" value="1"/>
</dbReference>
<evidence type="ECO:0000259" key="4">
    <source>
        <dbReference type="Pfam" id="PF07883"/>
    </source>
</evidence>
<dbReference type="InterPro" id="IPR014710">
    <property type="entry name" value="RmlC-like_jellyroll"/>
</dbReference>
<organism evidence="5 6">
    <name type="scientific">Ferrovibrio xuzhouensis</name>
    <dbReference type="NCBI Taxonomy" id="1576914"/>
    <lineage>
        <taxon>Bacteria</taxon>
        <taxon>Pseudomonadati</taxon>
        <taxon>Pseudomonadota</taxon>
        <taxon>Alphaproteobacteria</taxon>
        <taxon>Rhodospirillales</taxon>
        <taxon>Rhodospirillaceae</taxon>
        <taxon>Ferrovibrio</taxon>
    </lineage>
</organism>
<evidence type="ECO:0000313" key="6">
    <source>
        <dbReference type="Proteomes" id="UP001595711"/>
    </source>
</evidence>
<gene>
    <name evidence="5" type="primary">gtdA</name>
    <name evidence="5" type="ORF">ACFOOQ_08070</name>
</gene>
<evidence type="ECO:0000256" key="1">
    <source>
        <dbReference type="ARBA" id="ARBA00022964"/>
    </source>
</evidence>
<accession>A0ABV7VDJ1</accession>
<evidence type="ECO:0000256" key="2">
    <source>
        <dbReference type="ARBA" id="ARBA00023002"/>
    </source>
</evidence>
<dbReference type="EC" id="1.13.11.4" evidence="3"/>